<dbReference type="AlphaFoldDB" id="A0A6M0IHZ2"/>
<evidence type="ECO:0000313" key="1">
    <source>
        <dbReference type="EMBL" id="NEU67890.1"/>
    </source>
</evidence>
<gene>
    <name evidence="1" type="ORF">GK091_13445</name>
</gene>
<name>A0A6M0IHZ2_9BACT</name>
<accession>A0A6M0IHZ2</accession>
<protein>
    <submittedName>
        <fullName evidence="1">Uncharacterized protein</fullName>
    </submittedName>
</protein>
<dbReference type="EMBL" id="JAAGNZ010000001">
    <property type="protein sequence ID" value="NEU67890.1"/>
    <property type="molecule type" value="Genomic_DNA"/>
</dbReference>
<proteinExistence type="predicted"/>
<sequence length="103" mass="10941">MLRTPVHAGEPCFFTTLPAVYTAAILSPIRRLCRLPILPGGHDKIAPFPISGAKAVISLRHGGLISCPGFPHRIPIAKAATNADLPAFRKPQSINSLLHSSGQ</sequence>
<dbReference type="Proteomes" id="UP000477386">
    <property type="component" value="Unassembled WGS sequence"/>
</dbReference>
<comment type="caution">
    <text evidence="1">The sequence shown here is derived from an EMBL/GenBank/DDBJ whole genome shotgun (WGS) entry which is preliminary data.</text>
</comment>
<dbReference type="RefSeq" id="WP_164038763.1">
    <property type="nucleotide sequence ID" value="NZ_JAAGNZ010000001.1"/>
</dbReference>
<organism evidence="1 2">
    <name type="scientific">Spirosoma agri</name>
    <dbReference type="NCBI Taxonomy" id="1987381"/>
    <lineage>
        <taxon>Bacteria</taxon>
        <taxon>Pseudomonadati</taxon>
        <taxon>Bacteroidota</taxon>
        <taxon>Cytophagia</taxon>
        <taxon>Cytophagales</taxon>
        <taxon>Cytophagaceae</taxon>
        <taxon>Spirosoma</taxon>
    </lineage>
</organism>
<evidence type="ECO:0000313" key="2">
    <source>
        <dbReference type="Proteomes" id="UP000477386"/>
    </source>
</evidence>
<reference evidence="1 2" key="1">
    <citation type="submission" date="2020-02" db="EMBL/GenBank/DDBJ databases">
        <title>Draft genome sequence of two Spirosoma agri KCTC 52727 and Spirosoma terrae KCTC 52035.</title>
        <authorList>
            <person name="Rojas J."/>
            <person name="Ambika Manirajan B."/>
            <person name="Ratering S."/>
            <person name="Suarez C."/>
            <person name="Schnell S."/>
        </authorList>
    </citation>
    <scope>NUCLEOTIDE SEQUENCE [LARGE SCALE GENOMIC DNA]</scope>
    <source>
        <strain evidence="1 2">KCTC 52727</strain>
    </source>
</reference>
<keyword evidence="2" id="KW-1185">Reference proteome</keyword>